<reference evidence="3" key="1">
    <citation type="submission" date="2016-05" db="EMBL/GenBank/DDBJ databases">
        <authorList>
            <person name="Lavstsen T."/>
            <person name="Jespersen J.S."/>
        </authorList>
    </citation>
    <scope>NUCLEOTIDE SEQUENCE [LARGE SCALE GENOMIC DNA]</scope>
</reference>
<evidence type="ECO:0000256" key="1">
    <source>
        <dbReference type="SAM" id="MobiDB-lite"/>
    </source>
</evidence>
<name>A0A1A8YX22_PLAOA</name>
<feature type="compositionally biased region" description="Basic residues" evidence="1">
    <location>
        <begin position="79"/>
        <end position="98"/>
    </location>
</feature>
<proteinExistence type="predicted"/>
<evidence type="ECO:0000313" key="3">
    <source>
        <dbReference type="EMBL" id="SBT36153.1"/>
    </source>
</evidence>
<dbReference type="Proteomes" id="UP000078555">
    <property type="component" value="Unassembled WGS sequence"/>
</dbReference>
<keyword evidence="5" id="KW-1185">Reference proteome</keyword>
<dbReference type="EMBL" id="FLRD01000085">
    <property type="protein sequence ID" value="SBT35735.1"/>
    <property type="molecule type" value="Genomic_DNA"/>
</dbReference>
<protein>
    <submittedName>
        <fullName evidence="3">Uncharacterized protein</fullName>
    </submittedName>
</protein>
<gene>
    <name evidence="2" type="ORF">POVWA1_028920</name>
    <name evidence="3" type="ORF">POVWA2_028760</name>
</gene>
<reference evidence="4 5" key="2">
    <citation type="submission" date="2016-05" db="EMBL/GenBank/DDBJ databases">
        <authorList>
            <person name="Naeem Raeece"/>
        </authorList>
    </citation>
    <scope>NUCLEOTIDE SEQUENCE [LARGE SCALE GENOMIC DNA]</scope>
</reference>
<evidence type="ECO:0000313" key="4">
    <source>
        <dbReference type="Proteomes" id="UP000078550"/>
    </source>
</evidence>
<organism evidence="3 4">
    <name type="scientific">Plasmodium ovale wallikeri</name>
    <dbReference type="NCBI Taxonomy" id="864142"/>
    <lineage>
        <taxon>Eukaryota</taxon>
        <taxon>Sar</taxon>
        <taxon>Alveolata</taxon>
        <taxon>Apicomplexa</taxon>
        <taxon>Aconoidasida</taxon>
        <taxon>Haemosporida</taxon>
        <taxon>Plasmodiidae</taxon>
        <taxon>Plasmodium</taxon>
        <taxon>Plasmodium (Plasmodium)</taxon>
    </lineage>
</organism>
<dbReference type="Proteomes" id="UP000078550">
    <property type="component" value="Unassembled WGS sequence"/>
</dbReference>
<sequence>MYIRAKVEGILFLLITICTLLRKNSNIKSHYKILSISCINSELRKHTLLISFKILSSKICNQRSPRPAADSARNVGKTVSHKKWHDHRQQKKQRQQKWRRVHGNIYILMC</sequence>
<feature type="region of interest" description="Disordered" evidence="1">
    <location>
        <begin position="64"/>
        <end position="98"/>
    </location>
</feature>
<evidence type="ECO:0000313" key="2">
    <source>
        <dbReference type="EMBL" id="SBT35735.1"/>
    </source>
</evidence>
<dbReference type="EMBL" id="FLRE01000113">
    <property type="protein sequence ID" value="SBT36153.1"/>
    <property type="molecule type" value="Genomic_DNA"/>
</dbReference>
<accession>A0A1A8YX22</accession>
<dbReference type="AlphaFoldDB" id="A0A1A8YX22"/>
<evidence type="ECO:0000313" key="5">
    <source>
        <dbReference type="Proteomes" id="UP000078555"/>
    </source>
</evidence>